<evidence type="ECO:0000256" key="5">
    <source>
        <dbReference type="ARBA" id="ARBA00022982"/>
    </source>
</evidence>
<dbReference type="GO" id="GO:0005886">
    <property type="term" value="C:plasma membrane"/>
    <property type="evidence" value="ECO:0007669"/>
    <property type="project" value="UniProtKB-SubCell"/>
</dbReference>
<accession>A0A444IX24</accession>
<reference evidence="11 12" key="1">
    <citation type="submission" date="2017-01" db="EMBL/GenBank/DDBJ databases">
        <title>The cable genome- insights into the physiology and evolution of filamentous bacteria capable of sulfide oxidation via long distance electron transfer.</title>
        <authorList>
            <person name="Schreiber L."/>
            <person name="Bjerg J.T."/>
            <person name="Boggild A."/>
            <person name="Van De Vossenberg J."/>
            <person name="Meysman F."/>
            <person name="Nielsen L.P."/>
            <person name="Schramm A."/>
            <person name="Kjeldsen K.U."/>
        </authorList>
    </citation>
    <scope>NUCLEOTIDE SEQUENCE [LARGE SCALE GENOMIC DNA]</scope>
    <source>
        <strain evidence="11">A1</strain>
    </source>
</reference>
<dbReference type="SUPFAM" id="SSF103501">
    <property type="entry name" value="Respiratory nitrate reductase 1 gamma chain"/>
    <property type="match status" value="1"/>
</dbReference>
<dbReference type="PANTHER" id="PTHR30598:SF3">
    <property type="entry name" value="RESPIRATORY NITRATE REDUCTASE 1 GAMMA CHAIN"/>
    <property type="match status" value="1"/>
</dbReference>
<dbReference type="Proteomes" id="UP000288086">
    <property type="component" value="Unassembled WGS sequence"/>
</dbReference>
<evidence type="ECO:0000256" key="8">
    <source>
        <dbReference type="ARBA" id="ARBA00023136"/>
    </source>
</evidence>
<dbReference type="PANTHER" id="PTHR30598">
    <property type="entry name" value="NITRATE REDUCTASE PRIVATE CHAPERONE, REDOX ENZYME MATURATION PROTEIN REMP FAMILY"/>
    <property type="match status" value="1"/>
</dbReference>
<evidence type="ECO:0000256" key="3">
    <source>
        <dbReference type="ARBA" id="ARBA00022475"/>
    </source>
</evidence>
<evidence type="ECO:0000256" key="6">
    <source>
        <dbReference type="ARBA" id="ARBA00022989"/>
    </source>
</evidence>
<keyword evidence="3" id="KW-1003">Cell membrane</keyword>
<keyword evidence="8 9" id="KW-0472">Membrane</keyword>
<evidence type="ECO:0000256" key="4">
    <source>
        <dbReference type="ARBA" id="ARBA00022692"/>
    </source>
</evidence>
<dbReference type="InterPro" id="IPR023234">
    <property type="entry name" value="NarG-like_domain"/>
</dbReference>
<keyword evidence="12" id="KW-1185">Reference proteome</keyword>
<feature type="transmembrane region" description="Helical" evidence="9">
    <location>
        <begin position="35"/>
        <end position="54"/>
    </location>
</feature>
<feature type="transmembrane region" description="Helical" evidence="9">
    <location>
        <begin position="207"/>
        <end position="227"/>
    </location>
</feature>
<dbReference type="AlphaFoldDB" id="A0A444IX24"/>
<protein>
    <submittedName>
        <fullName evidence="11">Putative sulfite reductase-associated electron transfer protein DsrM</fullName>
    </submittedName>
</protein>
<gene>
    <name evidence="11" type="ORF">VT98_13301</name>
</gene>
<evidence type="ECO:0000256" key="9">
    <source>
        <dbReference type="SAM" id="Phobius"/>
    </source>
</evidence>
<keyword evidence="5" id="KW-0249">Electron transport</keyword>
<feature type="transmembrane region" description="Helical" evidence="9">
    <location>
        <begin position="172"/>
        <end position="195"/>
    </location>
</feature>
<dbReference type="Gene3D" id="1.20.950.20">
    <property type="entry name" value="Transmembrane di-heme cytochromes, Chain C"/>
    <property type="match status" value="1"/>
</dbReference>
<dbReference type="InterPro" id="IPR047660">
    <property type="entry name" value="DsrM"/>
</dbReference>
<dbReference type="InterPro" id="IPR036197">
    <property type="entry name" value="NarG-like_sf"/>
</dbReference>
<dbReference type="InterPro" id="IPR051936">
    <property type="entry name" value="Heme-iron_electron_transfer"/>
</dbReference>
<keyword evidence="2" id="KW-0813">Transport</keyword>
<evidence type="ECO:0000256" key="7">
    <source>
        <dbReference type="ARBA" id="ARBA00023002"/>
    </source>
</evidence>
<keyword evidence="4 9" id="KW-0812">Transmembrane</keyword>
<comment type="subcellular location">
    <subcellularLocation>
        <location evidence="1">Cell membrane</location>
        <topology evidence="1">Multi-pass membrane protein</topology>
    </subcellularLocation>
</comment>
<name>A0A444IX24_9BACT</name>
<dbReference type="GO" id="GO:0019645">
    <property type="term" value="P:anaerobic electron transport chain"/>
    <property type="evidence" value="ECO:0007669"/>
    <property type="project" value="TreeGrafter"/>
</dbReference>
<dbReference type="NCBIfam" id="NF038037">
    <property type="entry name" value="cytob_DsrM"/>
    <property type="match status" value="1"/>
</dbReference>
<proteinExistence type="predicted"/>
<evidence type="ECO:0000313" key="12">
    <source>
        <dbReference type="Proteomes" id="UP000288086"/>
    </source>
</evidence>
<organism evidence="11 12">
    <name type="scientific">Candidatus Electrothrix communis</name>
    <dbReference type="NCBI Taxonomy" id="1859133"/>
    <lineage>
        <taxon>Bacteria</taxon>
        <taxon>Pseudomonadati</taxon>
        <taxon>Thermodesulfobacteriota</taxon>
        <taxon>Desulfobulbia</taxon>
        <taxon>Desulfobulbales</taxon>
        <taxon>Desulfobulbaceae</taxon>
        <taxon>Candidatus Electrothrix</taxon>
    </lineage>
</organism>
<dbReference type="EMBL" id="MTKP01000330">
    <property type="protein sequence ID" value="RWX45393.1"/>
    <property type="molecule type" value="Genomic_DNA"/>
</dbReference>
<dbReference type="GO" id="GO:0008940">
    <property type="term" value="F:nitrate reductase activity"/>
    <property type="evidence" value="ECO:0007669"/>
    <property type="project" value="TreeGrafter"/>
</dbReference>
<dbReference type="GO" id="GO:0009055">
    <property type="term" value="F:electron transfer activity"/>
    <property type="evidence" value="ECO:0007669"/>
    <property type="project" value="TreeGrafter"/>
</dbReference>
<comment type="caution">
    <text evidence="11">The sequence shown here is derived from an EMBL/GenBank/DDBJ whole genome shotgun (WGS) entry which is preliminary data.</text>
</comment>
<evidence type="ECO:0000256" key="1">
    <source>
        <dbReference type="ARBA" id="ARBA00004651"/>
    </source>
</evidence>
<feature type="transmembrane region" description="Helical" evidence="9">
    <location>
        <begin position="124"/>
        <end position="144"/>
    </location>
</feature>
<evidence type="ECO:0000313" key="11">
    <source>
        <dbReference type="EMBL" id="RWX45393.1"/>
    </source>
</evidence>
<evidence type="ECO:0000256" key="2">
    <source>
        <dbReference type="ARBA" id="ARBA00022448"/>
    </source>
</evidence>
<evidence type="ECO:0000259" key="10">
    <source>
        <dbReference type="Pfam" id="PF02665"/>
    </source>
</evidence>
<feature type="transmembrane region" description="Helical" evidence="9">
    <location>
        <begin position="254"/>
        <end position="274"/>
    </location>
</feature>
<sequence length="341" mass="38849">MKYLFPLVAVIVLARIAWVGSTIPGMQYVFGVDVPYAALILFIGGFCWRVIYWAKSPVPFKIPTTCGQGHSLPWVKRDKLEAPMNTTEVVGRMFMEIVFFRSLWRNTKAGIQPGPVLTYKSTKWLWFFGILFHYSMLLILLRHLRLFLEPVPFLISALDMLDSLALHPTPELSFYVTDALILLGLLALLLRRFILRPVRYISLANDYFPLFLLIGIAVSGIAMRYYLRSGVDIVAIKHLAVGLATFHPEITTDIAPIFYSHLFLVSCLLAYFPFSKLMHMGGVFLSPTRNMANDSGMKRHINPWNPEIKPHSYAGYEDEFRADMVEQGIPVDKELPEKADD</sequence>
<dbReference type="GO" id="GO:0020037">
    <property type="term" value="F:heme binding"/>
    <property type="evidence" value="ECO:0007669"/>
    <property type="project" value="TreeGrafter"/>
</dbReference>
<dbReference type="Pfam" id="PF02665">
    <property type="entry name" value="Nitrate_red_gam"/>
    <property type="match status" value="1"/>
</dbReference>
<feature type="domain" description="NarG-like" evidence="10">
    <location>
        <begin position="122"/>
        <end position="280"/>
    </location>
</feature>
<keyword evidence="6 9" id="KW-1133">Transmembrane helix</keyword>
<keyword evidence="7" id="KW-0560">Oxidoreductase</keyword>